<keyword evidence="4" id="KW-0812">Transmembrane</keyword>
<keyword evidence="7" id="KW-1185">Reference proteome</keyword>
<dbReference type="InterPro" id="IPR021858">
    <property type="entry name" value="Fun_TF"/>
</dbReference>
<evidence type="ECO:0000313" key="6">
    <source>
        <dbReference type="EMBL" id="CAK9441197.1"/>
    </source>
</evidence>
<dbReference type="Pfam" id="PF11951">
    <property type="entry name" value="Fungal_trans_2"/>
    <property type="match status" value="1"/>
</dbReference>
<dbReference type="CDD" id="cd00067">
    <property type="entry name" value="GAL4"/>
    <property type="match status" value="1"/>
</dbReference>
<feature type="region of interest" description="Disordered" evidence="3">
    <location>
        <begin position="57"/>
        <end position="125"/>
    </location>
</feature>
<gene>
    <name evidence="6" type="ORF">LODBEIA_P50660</name>
</gene>
<sequence>MSSNKITRVRTGCWTCKKRHRKCDESKPVCKNCSSTNRHCEGYDIRVSFDIFQHDRQAGVKKPKSKALRHRDKINDEHTASRHDSLPREHLSASSNDDEGIEQEHQDEQEQEHEHERSSVEPVTSSTNLNYFSSDLFEDLQTLLSSAFNEKPKPDNLEPGARSLTPPSIDQLNFDSEIINFIDKSKIFDESHKELLNSPENQHEGDTPIAAPDANSLFAMSHQEENMMLKHFFKKLLPLLDGHPKSPWPDLALKYCDFDIARSCFISLACVHMYESRAGGNEYYQKGLAHINNTMDHLIRYIRENANKVNGQNADRSTLSKEKDTSKKHISYFVILVLMNVHILFAVVEKGKSSMARDFFKVFAGICKDEEFFNDILSQNSKQKSLLIVLSWYDTVSAIVSPDCRLPYCMPSWYGTVRDEISSSKMMGCPGEIFMAMSEVCTLRHKKFHGILTTEDKSRAYQNIKYKLMSYRDYVPTYDEEASEDYMNRMKCALCWSIAVWITLIRVCEPVEAQAITSKLLAEFIDIYGQMDSKSAILTQMVWPMYAIGCECKTEFERSHMLIFIDALYENTKMGTIHSLREVVLKVWETNSSQEEYLLEWLSKGVDYLPL</sequence>
<dbReference type="Proteomes" id="UP001497383">
    <property type="component" value="Chromosome 6"/>
</dbReference>
<feature type="compositionally biased region" description="Basic residues" evidence="3">
    <location>
        <begin position="59"/>
        <end position="72"/>
    </location>
</feature>
<dbReference type="Pfam" id="PF00172">
    <property type="entry name" value="Zn_clus"/>
    <property type="match status" value="1"/>
</dbReference>
<dbReference type="InterPro" id="IPR001138">
    <property type="entry name" value="Zn2Cys6_DnaBD"/>
</dbReference>
<dbReference type="SUPFAM" id="SSF57701">
    <property type="entry name" value="Zn2/Cys6 DNA-binding domain"/>
    <property type="match status" value="1"/>
</dbReference>
<dbReference type="GeneID" id="92210262"/>
<name>A0ABP0ZRT8_9ASCO</name>
<feature type="region of interest" description="Disordered" evidence="3">
    <location>
        <begin position="149"/>
        <end position="169"/>
    </location>
</feature>
<dbReference type="Gene3D" id="4.10.240.10">
    <property type="entry name" value="Zn(2)-C6 fungal-type DNA-binding domain"/>
    <property type="match status" value="1"/>
</dbReference>
<evidence type="ECO:0000313" key="7">
    <source>
        <dbReference type="Proteomes" id="UP001497383"/>
    </source>
</evidence>
<evidence type="ECO:0000256" key="2">
    <source>
        <dbReference type="ARBA" id="ARBA00023242"/>
    </source>
</evidence>
<dbReference type="EMBL" id="OZ022410">
    <property type="protein sequence ID" value="CAK9441197.1"/>
    <property type="molecule type" value="Genomic_DNA"/>
</dbReference>
<protein>
    <recommendedName>
        <fullName evidence="5">Zn(2)-C6 fungal-type domain-containing protein</fullName>
    </recommendedName>
</protein>
<feature type="compositionally biased region" description="Basic and acidic residues" evidence="3">
    <location>
        <begin position="102"/>
        <end position="119"/>
    </location>
</feature>
<keyword evidence="4" id="KW-0472">Membrane</keyword>
<keyword evidence="2" id="KW-0539">Nucleus</keyword>
<comment type="subcellular location">
    <subcellularLocation>
        <location evidence="1">Nucleus</location>
    </subcellularLocation>
</comment>
<dbReference type="PROSITE" id="PS00463">
    <property type="entry name" value="ZN2_CY6_FUNGAL_1"/>
    <property type="match status" value="1"/>
</dbReference>
<keyword evidence="4" id="KW-1133">Transmembrane helix</keyword>
<dbReference type="InterPro" id="IPR036864">
    <property type="entry name" value="Zn2-C6_fun-type_DNA-bd_sf"/>
</dbReference>
<organism evidence="6 7">
    <name type="scientific">Lodderomyces beijingensis</name>
    <dbReference type="NCBI Taxonomy" id="1775926"/>
    <lineage>
        <taxon>Eukaryota</taxon>
        <taxon>Fungi</taxon>
        <taxon>Dikarya</taxon>
        <taxon>Ascomycota</taxon>
        <taxon>Saccharomycotina</taxon>
        <taxon>Pichiomycetes</taxon>
        <taxon>Debaryomycetaceae</taxon>
        <taxon>Candida/Lodderomyces clade</taxon>
        <taxon>Lodderomyces</taxon>
    </lineage>
</organism>
<evidence type="ECO:0000259" key="5">
    <source>
        <dbReference type="PROSITE" id="PS50048"/>
    </source>
</evidence>
<feature type="domain" description="Zn(2)-C6 fungal-type" evidence="5">
    <location>
        <begin position="12"/>
        <end position="40"/>
    </location>
</feature>
<feature type="transmembrane region" description="Helical" evidence="4">
    <location>
        <begin position="330"/>
        <end position="348"/>
    </location>
</feature>
<dbReference type="PANTHER" id="PTHR37534:SF46">
    <property type="entry name" value="ZN(II)2CYS6 TRANSCRIPTION FACTOR (EUROFUNG)"/>
    <property type="match status" value="1"/>
</dbReference>
<accession>A0ABP0ZRT8</accession>
<reference evidence="6 7" key="1">
    <citation type="submission" date="2024-03" db="EMBL/GenBank/DDBJ databases">
        <authorList>
            <person name="Brejova B."/>
        </authorList>
    </citation>
    <scope>NUCLEOTIDE SEQUENCE [LARGE SCALE GENOMIC DNA]</scope>
    <source>
        <strain evidence="6 7">CBS 14171</strain>
    </source>
</reference>
<evidence type="ECO:0000256" key="1">
    <source>
        <dbReference type="ARBA" id="ARBA00004123"/>
    </source>
</evidence>
<dbReference type="SMART" id="SM00066">
    <property type="entry name" value="GAL4"/>
    <property type="match status" value="1"/>
</dbReference>
<feature type="compositionally biased region" description="Basic and acidic residues" evidence="3">
    <location>
        <begin position="73"/>
        <end position="91"/>
    </location>
</feature>
<dbReference type="PROSITE" id="PS50048">
    <property type="entry name" value="ZN2_CY6_FUNGAL_2"/>
    <property type="match status" value="1"/>
</dbReference>
<dbReference type="PANTHER" id="PTHR37534">
    <property type="entry name" value="TRANSCRIPTIONAL ACTIVATOR PROTEIN UGA3"/>
    <property type="match status" value="1"/>
</dbReference>
<evidence type="ECO:0000256" key="3">
    <source>
        <dbReference type="SAM" id="MobiDB-lite"/>
    </source>
</evidence>
<proteinExistence type="predicted"/>
<dbReference type="RefSeq" id="XP_066832004.1">
    <property type="nucleotide sequence ID" value="XM_066975357.1"/>
</dbReference>
<evidence type="ECO:0000256" key="4">
    <source>
        <dbReference type="SAM" id="Phobius"/>
    </source>
</evidence>